<feature type="domain" description="AB hydrolase-1" evidence="1">
    <location>
        <begin position="14"/>
        <end position="269"/>
    </location>
</feature>
<dbReference type="InterPro" id="IPR050471">
    <property type="entry name" value="AB_hydrolase"/>
</dbReference>
<dbReference type="Gene3D" id="3.40.50.1820">
    <property type="entry name" value="alpha/beta hydrolase"/>
    <property type="match status" value="1"/>
</dbReference>
<protein>
    <recommendedName>
        <fullName evidence="1">AB hydrolase-1 domain-containing protein</fullName>
    </recommendedName>
</protein>
<sequence>MYLEYDTFGSPKDPPLLLVMGLATQMLAWKESFCEMLAAKGFYVIRYDNRDIGLSKHFDELGPPPLLRRIAFNMLFGRFCKSASPYTLNDMSLDAVHLLDALKIPAAHVCGASMGGMIGQTMAISHPDRVLSLCSIMSTTGSRNLPEGDLAVRLGIMKKPENDSHEARVKDGMRKIRMIAAPGQVGDDLEEYVDKVMKRSYHPVGAMRQINAIMVQADRTEALREIPMPSLIVHGRGDKLVKLACGEATAAAIGGDVRLLIVEGMGHVILNKDYKLVTSAILENSKRPGRRGVAAEDVGVSVQN</sequence>
<dbReference type="EMBL" id="BRYB01001243">
    <property type="protein sequence ID" value="GMI21396.1"/>
    <property type="molecule type" value="Genomic_DNA"/>
</dbReference>
<dbReference type="Proteomes" id="UP001165060">
    <property type="component" value="Unassembled WGS sequence"/>
</dbReference>
<organism evidence="2 3">
    <name type="scientific">Tetraparma gracilis</name>
    <dbReference type="NCBI Taxonomy" id="2962635"/>
    <lineage>
        <taxon>Eukaryota</taxon>
        <taxon>Sar</taxon>
        <taxon>Stramenopiles</taxon>
        <taxon>Ochrophyta</taxon>
        <taxon>Bolidophyceae</taxon>
        <taxon>Parmales</taxon>
        <taxon>Triparmaceae</taxon>
        <taxon>Tetraparma</taxon>
    </lineage>
</organism>
<reference evidence="2 3" key="1">
    <citation type="journal article" date="2023" name="Commun. Biol.">
        <title>Genome analysis of Parmales, the sister group of diatoms, reveals the evolutionary specialization of diatoms from phago-mixotrophs to photoautotrophs.</title>
        <authorList>
            <person name="Ban H."/>
            <person name="Sato S."/>
            <person name="Yoshikawa S."/>
            <person name="Yamada K."/>
            <person name="Nakamura Y."/>
            <person name="Ichinomiya M."/>
            <person name="Sato N."/>
            <person name="Blanc-Mathieu R."/>
            <person name="Endo H."/>
            <person name="Kuwata A."/>
            <person name="Ogata H."/>
        </authorList>
    </citation>
    <scope>NUCLEOTIDE SEQUENCE [LARGE SCALE GENOMIC DNA]</scope>
</reference>
<gene>
    <name evidence="2" type="ORF">TeGR_g11161</name>
</gene>
<name>A0ABQ6M852_9STRA</name>
<dbReference type="InterPro" id="IPR029058">
    <property type="entry name" value="AB_hydrolase_fold"/>
</dbReference>
<dbReference type="SUPFAM" id="SSF53474">
    <property type="entry name" value="alpha/beta-Hydrolases"/>
    <property type="match status" value="1"/>
</dbReference>
<evidence type="ECO:0000313" key="3">
    <source>
        <dbReference type="Proteomes" id="UP001165060"/>
    </source>
</evidence>
<comment type="caution">
    <text evidence="2">The sequence shown here is derived from an EMBL/GenBank/DDBJ whole genome shotgun (WGS) entry which is preliminary data.</text>
</comment>
<dbReference type="Pfam" id="PF00561">
    <property type="entry name" value="Abhydrolase_1"/>
    <property type="match status" value="1"/>
</dbReference>
<evidence type="ECO:0000313" key="2">
    <source>
        <dbReference type="EMBL" id="GMI21396.1"/>
    </source>
</evidence>
<keyword evidence="3" id="KW-1185">Reference proteome</keyword>
<accession>A0ABQ6M852</accession>
<dbReference type="InterPro" id="IPR000073">
    <property type="entry name" value="AB_hydrolase_1"/>
</dbReference>
<evidence type="ECO:0000259" key="1">
    <source>
        <dbReference type="Pfam" id="PF00561"/>
    </source>
</evidence>
<dbReference type="PANTHER" id="PTHR43433:SF5">
    <property type="entry name" value="AB HYDROLASE-1 DOMAIN-CONTAINING PROTEIN"/>
    <property type="match status" value="1"/>
</dbReference>
<dbReference type="PANTHER" id="PTHR43433">
    <property type="entry name" value="HYDROLASE, ALPHA/BETA FOLD FAMILY PROTEIN"/>
    <property type="match status" value="1"/>
</dbReference>
<proteinExistence type="predicted"/>